<feature type="transmembrane region" description="Helical" evidence="1">
    <location>
        <begin position="84"/>
        <end position="103"/>
    </location>
</feature>
<dbReference type="Proteomes" id="UP000282876">
    <property type="component" value="Unassembled WGS sequence"/>
</dbReference>
<sequence length="151" mass="18204">MKFYYDNFVLSITISLYIYAIIFLFFILYELKRFLWGFFRLKETPSKRGNHDNQTHEITSLFSSITVLFLFIYFWLVMSTENFLVFYFTFLYYLNCKVVCIFFRLSDQKSLADNTFNSYLVTKMLNLLSVIFILYLKSFSLYLESKLTSVS</sequence>
<dbReference type="EMBL" id="RCSS01000139">
    <property type="protein sequence ID" value="RVD92815.1"/>
    <property type="molecule type" value="Genomic_DNA"/>
</dbReference>
<feature type="transmembrane region" description="Helical" evidence="1">
    <location>
        <begin position="58"/>
        <end position="78"/>
    </location>
</feature>
<evidence type="ECO:0000313" key="2">
    <source>
        <dbReference type="EMBL" id="RVD92815.1"/>
    </source>
</evidence>
<feature type="transmembrane region" description="Helical" evidence="1">
    <location>
        <begin position="12"/>
        <end position="31"/>
    </location>
</feature>
<evidence type="ECO:0000313" key="3">
    <source>
        <dbReference type="Proteomes" id="UP000282876"/>
    </source>
</evidence>
<reference evidence="2 3" key="1">
    <citation type="submission" date="2018-10" db="EMBL/GenBank/DDBJ databases">
        <title>Draft genome sequence of the microsporidian Tubulinosema ratisbonensis.</title>
        <authorList>
            <person name="Polonais V."/>
            <person name="Peyretaillade E."/>
            <person name="Niehus S."/>
            <person name="Wawrzyniak I."/>
            <person name="Franchet A."/>
            <person name="Gaspin C."/>
            <person name="Reichstadt M."/>
            <person name="Belser C."/>
            <person name="Labadie K."/>
            <person name="Delbac F."/>
            <person name="Ferrandon D."/>
        </authorList>
    </citation>
    <scope>NUCLEOTIDE SEQUENCE [LARGE SCALE GENOMIC DNA]</scope>
    <source>
        <strain evidence="2 3">Franzen</strain>
    </source>
</reference>
<proteinExistence type="predicted"/>
<protein>
    <submittedName>
        <fullName evidence="2">Uncharacterized protein</fullName>
    </submittedName>
</protein>
<comment type="caution">
    <text evidence="2">The sequence shown here is derived from an EMBL/GenBank/DDBJ whole genome shotgun (WGS) entry which is preliminary data.</text>
</comment>
<accession>A0A437ANM3</accession>
<keyword evidence="1" id="KW-0812">Transmembrane</keyword>
<dbReference type="AlphaFoldDB" id="A0A437ANM3"/>
<name>A0A437ANM3_9MICR</name>
<keyword evidence="1" id="KW-1133">Transmembrane helix</keyword>
<evidence type="ECO:0000256" key="1">
    <source>
        <dbReference type="SAM" id="Phobius"/>
    </source>
</evidence>
<feature type="transmembrane region" description="Helical" evidence="1">
    <location>
        <begin position="124"/>
        <end position="143"/>
    </location>
</feature>
<keyword evidence="1" id="KW-0472">Membrane</keyword>
<gene>
    <name evidence="2" type="ORF">TUBRATIS_006680</name>
</gene>
<dbReference type="VEuPathDB" id="MicrosporidiaDB:TUBRATIS_006680"/>
<organism evidence="2 3">
    <name type="scientific">Tubulinosema ratisbonensis</name>
    <dbReference type="NCBI Taxonomy" id="291195"/>
    <lineage>
        <taxon>Eukaryota</taxon>
        <taxon>Fungi</taxon>
        <taxon>Fungi incertae sedis</taxon>
        <taxon>Microsporidia</taxon>
        <taxon>Tubulinosematoidea</taxon>
        <taxon>Tubulinosematidae</taxon>
        <taxon>Tubulinosema</taxon>
    </lineage>
</organism>
<keyword evidence="3" id="KW-1185">Reference proteome</keyword>